<dbReference type="OrthoDB" id="284275at2759"/>
<gene>
    <name evidence="2" type="primary">Acey_s0003.g1488</name>
    <name evidence="2" type="ORF">Y032_0003g1488</name>
</gene>
<name>A0A016VXD5_9BILA</name>
<organism evidence="2 3">
    <name type="scientific">Ancylostoma ceylanicum</name>
    <dbReference type="NCBI Taxonomy" id="53326"/>
    <lineage>
        <taxon>Eukaryota</taxon>
        <taxon>Metazoa</taxon>
        <taxon>Ecdysozoa</taxon>
        <taxon>Nematoda</taxon>
        <taxon>Chromadorea</taxon>
        <taxon>Rhabditida</taxon>
        <taxon>Rhabditina</taxon>
        <taxon>Rhabditomorpha</taxon>
        <taxon>Strongyloidea</taxon>
        <taxon>Ancylostomatidae</taxon>
        <taxon>Ancylostomatinae</taxon>
        <taxon>Ancylostoma</taxon>
    </lineage>
</organism>
<dbReference type="Proteomes" id="UP000024635">
    <property type="component" value="Unassembled WGS sequence"/>
</dbReference>
<sequence>MKTGQLRVSPDFVTTSGGRHMDKAKEETLNEGGMLIKKAWQSIGTFSIFAITHIAISFWAHPREYIRAMSSAWQRSMAM</sequence>
<evidence type="ECO:0000313" key="2">
    <source>
        <dbReference type="EMBL" id="EYC32269.1"/>
    </source>
</evidence>
<reference evidence="3" key="1">
    <citation type="journal article" date="2015" name="Nat. Genet.">
        <title>The genome and transcriptome of the zoonotic hookworm Ancylostoma ceylanicum identify infection-specific gene families.</title>
        <authorList>
            <person name="Schwarz E.M."/>
            <person name="Hu Y."/>
            <person name="Antoshechkin I."/>
            <person name="Miller M.M."/>
            <person name="Sternberg P.W."/>
            <person name="Aroian R.V."/>
        </authorList>
    </citation>
    <scope>NUCLEOTIDE SEQUENCE</scope>
    <source>
        <strain evidence="3">HY135</strain>
    </source>
</reference>
<evidence type="ECO:0000313" key="3">
    <source>
        <dbReference type="Proteomes" id="UP000024635"/>
    </source>
</evidence>
<feature type="transmembrane region" description="Helical" evidence="1">
    <location>
        <begin position="39"/>
        <end position="60"/>
    </location>
</feature>
<keyword evidence="1" id="KW-0472">Membrane</keyword>
<keyword evidence="3" id="KW-1185">Reference proteome</keyword>
<protein>
    <submittedName>
        <fullName evidence="2">Uncharacterized protein</fullName>
    </submittedName>
</protein>
<accession>A0A016VXD5</accession>
<dbReference type="EMBL" id="JARK01001339">
    <property type="protein sequence ID" value="EYC32269.1"/>
    <property type="molecule type" value="Genomic_DNA"/>
</dbReference>
<comment type="caution">
    <text evidence="2">The sequence shown here is derived from an EMBL/GenBank/DDBJ whole genome shotgun (WGS) entry which is preliminary data.</text>
</comment>
<dbReference type="AlphaFoldDB" id="A0A016VXD5"/>
<evidence type="ECO:0000256" key="1">
    <source>
        <dbReference type="SAM" id="Phobius"/>
    </source>
</evidence>
<keyword evidence="1" id="KW-0812">Transmembrane</keyword>
<keyword evidence="1" id="KW-1133">Transmembrane helix</keyword>
<proteinExistence type="predicted"/>